<evidence type="ECO:0000313" key="9">
    <source>
        <dbReference type="EMBL" id="KPL70185.1"/>
    </source>
</evidence>
<dbReference type="STRING" id="229920.ADM99_13395"/>
<sequence length="492" mass="55454">MGNLLENDIILKNYRIERTIGQGAFGEVFLATHTGLNGKRAVKVLLRDEAGIGSSDYEEYRNRFRQESQLMEWFSHPNVIRVYDFQEEDNTLFLIMEYAAGGSLKTRLEKKRISGEFFTVDETIKTGIEIAEGLSVLHKRDVIHRDLKPSNILFDETGCVKVADLGLAQIPGGQSMRSQLSVLKPHPGTPVYMSPEQEISGMYLRPASDVFTLGLILFEMLSGRNYKNIKPGTHLQDMVPQAPDWLDSLLVKMLSENPKDRPWDGAEAADALKSGGRETRITEQTPPERTAKPDIAQNAYQNKTPEKEIPLKEKIPNPIWKESIPENTKFHEKPDIYDYLKKSWIFLVALIIILGYSLIRTTGTSGTSAKPYATARTANTGLVSPTRTPVMEETAFYDITGKWVVTESVDDPNEQGPAWLEPQCTMEYNAGLMYMKCFGTGSGTNYRISGRYIFFEFNDGHVEPWEIIPLDSSNSIELKKSGSRASMKLFKQ</sequence>
<dbReference type="PROSITE" id="PS00108">
    <property type="entry name" value="PROTEIN_KINASE_ST"/>
    <property type="match status" value="1"/>
</dbReference>
<evidence type="ECO:0000256" key="6">
    <source>
        <dbReference type="PROSITE-ProRule" id="PRU10141"/>
    </source>
</evidence>
<name>A0A0P6WMY9_9CHLR</name>
<dbReference type="CDD" id="cd14014">
    <property type="entry name" value="STKc_PknB_like"/>
    <property type="match status" value="1"/>
</dbReference>
<feature type="domain" description="Protein kinase" evidence="8">
    <location>
        <begin position="14"/>
        <end position="273"/>
    </location>
</feature>
<evidence type="ECO:0000256" key="3">
    <source>
        <dbReference type="ARBA" id="ARBA00022741"/>
    </source>
</evidence>
<dbReference type="PROSITE" id="PS50011">
    <property type="entry name" value="PROTEIN_KINASE_DOM"/>
    <property type="match status" value="1"/>
</dbReference>
<dbReference type="GO" id="GO:0004674">
    <property type="term" value="F:protein serine/threonine kinase activity"/>
    <property type="evidence" value="ECO:0007669"/>
    <property type="project" value="UniProtKB-EC"/>
</dbReference>
<feature type="region of interest" description="Disordered" evidence="7">
    <location>
        <begin position="277"/>
        <end position="299"/>
    </location>
</feature>
<evidence type="ECO:0000256" key="1">
    <source>
        <dbReference type="ARBA" id="ARBA00012513"/>
    </source>
</evidence>
<keyword evidence="3 6" id="KW-0547">Nucleotide-binding</keyword>
<keyword evidence="5 6" id="KW-0067">ATP-binding</keyword>
<dbReference type="Gene3D" id="1.10.510.10">
    <property type="entry name" value="Transferase(Phosphotransferase) domain 1"/>
    <property type="match status" value="1"/>
</dbReference>
<keyword evidence="4" id="KW-0418">Kinase</keyword>
<protein>
    <recommendedName>
        <fullName evidence="1">non-specific serine/threonine protein kinase</fullName>
        <ecNumber evidence="1">2.7.11.1</ecNumber>
    </recommendedName>
</protein>
<dbReference type="OrthoDB" id="283104at2"/>
<dbReference type="PROSITE" id="PS00107">
    <property type="entry name" value="PROTEIN_KINASE_ATP"/>
    <property type="match status" value="1"/>
</dbReference>
<comment type="caution">
    <text evidence="9">The sequence shown here is derived from an EMBL/GenBank/DDBJ whole genome shotgun (WGS) entry which is preliminary data.</text>
</comment>
<evidence type="ECO:0000313" key="10">
    <source>
        <dbReference type="Proteomes" id="UP000050430"/>
    </source>
</evidence>
<evidence type="ECO:0000256" key="2">
    <source>
        <dbReference type="ARBA" id="ARBA00022679"/>
    </source>
</evidence>
<keyword evidence="2" id="KW-0808">Transferase</keyword>
<dbReference type="SUPFAM" id="SSF56112">
    <property type="entry name" value="Protein kinase-like (PK-like)"/>
    <property type="match status" value="1"/>
</dbReference>
<dbReference type="Pfam" id="PF00069">
    <property type="entry name" value="Pkinase"/>
    <property type="match status" value="1"/>
</dbReference>
<proteinExistence type="predicted"/>
<dbReference type="EC" id="2.7.11.1" evidence="1"/>
<dbReference type="InterPro" id="IPR000719">
    <property type="entry name" value="Prot_kinase_dom"/>
</dbReference>
<keyword evidence="10" id="KW-1185">Reference proteome</keyword>
<feature type="binding site" evidence="6">
    <location>
        <position position="43"/>
    </location>
    <ligand>
        <name>ATP</name>
        <dbReference type="ChEBI" id="CHEBI:30616"/>
    </ligand>
</feature>
<dbReference type="Proteomes" id="UP000050430">
    <property type="component" value="Unassembled WGS sequence"/>
</dbReference>
<dbReference type="GO" id="GO:0005524">
    <property type="term" value="F:ATP binding"/>
    <property type="evidence" value="ECO:0007669"/>
    <property type="project" value="UniProtKB-UniRule"/>
</dbReference>
<dbReference type="PANTHER" id="PTHR43289">
    <property type="entry name" value="MITOGEN-ACTIVATED PROTEIN KINASE KINASE KINASE 20-RELATED"/>
    <property type="match status" value="1"/>
</dbReference>
<dbReference type="EMBL" id="LGCK01000014">
    <property type="protein sequence ID" value="KPL70185.1"/>
    <property type="molecule type" value="Genomic_DNA"/>
</dbReference>
<dbReference type="PANTHER" id="PTHR43289:SF6">
    <property type="entry name" value="SERINE_THREONINE-PROTEIN KINASE NEKL-3"/>
    <property type="match status" value="1"/>
</dbReference>
<accession>A0A0P6WMY9</accession>
<dbReference type="PATRIC" id="fig|229920.5.peg.18"/>
<organism evidence="9 10">
    <name type="scientific">Leptolinea tardivitalis</name>
    <dbReference type="NCBI Taxonomy" id="229920"/>
    <lineage>
        <taxon>Bacteria</taxon>
        <taxon>Bacillati</taxon>
        <taxon>Chloroflexota</taxon>
        <taxon>Anaerolineae</taxon>
        <taxon>Anaerolineales</taxon>
        <taxon>Anaerolineaceae</taxon>
        <taxon>Leptolinea</taxon>
    </lineage>
</organism>
<dbReference type="AlphaFoldDB" id="A0A0P6WMY9"/>
<dbReference type="SMART" id="SM00220">
    <property type="entry name" value="S_TKc"/>
    <property type="match status" value="1"/>
</dbReference>
<evidence type="ECO:0000256" key="7">
    <source>
        <dbReference type="SAM" id="MobiDB-lite"/>
    </source>
</evidence>
<gene>
    <name evidence="9" type="ORF">ADM99_13395</name>
</gene>
<reference evidence="9 10" key="1">
    <citation type="submission" date="2015-07" db="EMBL/GenBank/DDBJ databases">
        <title>Genome sequence of Leptolinea tardivitalis DSM 16556.</title>
        <authorList>
            <person name="Hemp J."/>
            <person name="Ward L.M."/>
            <person name="Pace L.A."/>
            <person name="Fischer W.W."/>
        </authorList>
    </citation>
    <scope>NUCLEOTIDE SEQUENCE [LARGE SCALE GENOMIC DNA]</scope>
    <source>
        <strain evidence="9 10">YMTK-2</strain>
    </source>
</reference>
<dbReference type="RefSeq" id="WP_062422034.1">
    <property type="nucleotide sequence ID" value="NZ_BBYA01000010.1"/>
</dbReference>
<evidence type="ECO:0000256" key="4">
    <source>
        <dbReference type="ARBA" id="ARBA00022777"/>
    </source>
</evidence>
<evidence type="ECO:0000256" key="5">
    <source>
        <dbReference type="ARBA" id="ARBA00022840"/>
    </source>
</evidence>
<dbReference type="InterPro" id="IPR011009">
    <property type="entry name" value="Kinase-like_dom_sf"/>
</dbReference>
<dbReference type="InterPro" id="IPR008271">
    <property type="entry name" value="Ser/Thr_kinase_AS"/>
</dbReference>
<dbReference type="InterPro" id="IPR017441">
    <property type="entry name" value="Protein_kinase_ATP_BS"/>
</dbReference>
<evidence type="ECO:0000259" key="8">
    <source>
        <dbReference type="PROSITE" id="PS50011"/>
    </source>
</evidence>